<gene>
    <name evidence="1" type="ORF">IAB70_06140</name>
</gene>
<evidence type="ECO:0000313" key="1">
    <source>
        <dbReference type="EMBL" id="HIU52172.1"/>
    </source>
</evidence>
<reference evidence="1" key="2">
    <citation type="journal article" date="2021" name="PeerJ">
        <title>Extensive microbial diversity within the chicken gut microbiome revealed by metagenomics and culture.</title>
        <authorList>
            <person name="Gilroy R."/>
            <person name="Ravi A."/>
            <person name="Getino M."/>
            <person name="Pursley I."/>
            <person name="Horton D.L."/>
            <person name="Alikhan N.F."/>
            <person name="Baker D."/>
            <person name="Gharbi K."/>
            <person name="Hall N."/>
            <person name="Watson M."/>
            <person name="Adriaenssens E.M."/>
            <person name="Foster-Nyarko E."/>
            <person name="Jarju S."/>
            <person name="Secka A."/>
            <person name="Antonio M."/>
            <person name="Oren A."/>
            <person name="Chaudhuri R.R."/>
            <person name="La Ragione R."/>
            <person name="Hildebrand F."/>
            <person name="Pallen M.J."/>
        </authorList>
    </citation>
    <scope>NUCLEOTIDE SEQUENCE</scope>
    <source>
        <strain evidence="1">CHK195-15760</strain>
    </source>
</reference>
<comment type="caution">
    <text evidence="1">The sequence shown here is derived from an EMBL/GenBank/DDBJ whole genome shotgun (WGS) entry which is preliminary data.</text>
</comment>
<organism evidence="1 2">
    <name type="scientific">Candidatus Merdicola faecigallinarum</name>
    <dbReference type="NCBI Taxonomy" id="2840862"/>
    <lineage>
        <taxon>Bacteria</taxon>
        <taxon>Bacillati</taxon>
        <taxon>Bacillota</taxon>
        <taxon>Clostridia</taxon>
        <taxon>Candidatus Merdicola</taxon>
    </lineage>
</organism>
<dbReference type="EMBL" id="DVNH01000047">
    <property type="protein sequence ID" value="HIU52172.1"/>
    <property type="molecule type" value="Genomic_DNA"/>
</dbReference>
<dbReference type="InterPro" id="IPR018540">
    <property type="entry name" value="Spo0E-like"/>
</dbReference>
<accession>A0A9D1M253</accession>
<dbReference type="GO" id="GO:0043937">
    <property type="term" value="P:regulation of sporulation"/>
    <property type="evidence" value="ECO:0007669"/>
    <property type="project" value="InterPro"/>
</dbReference>
<dbReference type="Proteomes" id="UP000824093">
    <property type="component" value="Unassembled WGS sequence"/>
</dbReference>
<dbReference type="Pfam" id="PF09388">
    <property type="entry name" value="SpoOE-like"/>
    <property type="match status" value="1"/>
</dbReference>
<reference evidence="1" key="1">
    <citation type="submission" date="2020-10" db="EMBL/GenBank/DDBJ databases">
        <authorList>
            <person name="Gilroy R."/>
        </authorList>
    </citation>
    <scope>NUCLEOTIDE SEQUENCE</scope>
    <source>
        <strain evidence="1">CHK195-15760</strain>
    </source>
</reference>
<proteinExistence type="predicted"/>
<evidence type="ECO:0000313" key="2">
    <source>
        <dbReference type="Proteomes" id="UP000824093"/>
    </source>
</evidence>
<sequence>MKNNTLAIKVNRLKLERMILEGEDYDKILKQSQKLDKYINIAMKERLEKLEKNKK</sequence>
<name>A0A9D1M253_9FIRM</name>
<protein>
    <submittedName>
        <fullName evidence="1">Spo0E family sporulation regulatory protein-aspartic acid phosphatase</fullName>
    </submittedName>
</protein>
<dbReference type="AlphaFoldDB" id="A0A9D1M253"/>